<evidence type="ECO:0000313" key="4">
    <source>
        <dbReference type="Proteomes" id="UP000267821"/>
    </source>
</evidence>
<protein>
    <submittedName>
        <fullName evidence="3">Metallo-dependent phosphatase</fullName>
    </submittedName>
</protein>
<dbReference type="InterPro" id="IPR018946">
    <property type="entry name" value="PhoD-like_MPP"/>
</dbReference>
<feature type="transmembrane region" description="Helical" evidence="1">
    <location>
        <begin position="132"/>
        <end position="153"/>
    </location>
</feature>
<dbReference type="Pfam" id="PF09423">
    <property type="entry name" value="PhoD"/>
    <property type="match status" value="1"/>
</dbReference>
<keyword evidence="1" id="KW-1133">Transmembrane helix</keyword>
<sequence>MGITNFALVLSCALSSLAVRVLSYIFLRWIPGHVLPNSIYTAYVIFLASFAALYYKKPRYKVIAKQCEVKLVEAETITPPATAVDEDGMEVTLLEPEKPVAIETTETIIKRKNRPNKLRSILLGIPEPNSKLLTLANLLINTLLVGFTVDMVYRSEFFYPARDLSFARTGYVSQTGAKILLREPDASKLPLYVYHRIEPEESDIEYPWIQSPPLNQLTAATDYALPVQLRNLHPSTRYRYRTSNNHTGTFYTAPTKLSDVALGETARKTKFTFLTSSCVKARVPYNPFDHPLYVRGFKILGNLLRKKVLIPDFIMFLGDFIYIDVPKRPSKDTPIVEGYRKHYRQMYASPDWPAVSEDLPWLHVVDDHEIANDWSANNSGIYSYAMEPFYVYQHSVNPPAPRPGVTYYIFNHGTASFFMMDSRRYRSDNWAPDGPEKTMLGEPQKTDLLRWLNKDEPGIHWKILVSSVPFTKNWRYNHEDTWAGYLHERRELLDEMWKVGTEGRGGVIVLSGDRHEFGATAFPPPPDHPAYEHKQAATVHEFSCSPLSQFYLPKRTYVQNDDEDVLIKYIPDGNSKFGAVEVDSTNVAGEQAVLKYRLFVEGKEVWDWVVTADMSTRRIRGDVESKGR</sequence>
<dbReference type="InterPro" id="IPR029052">
    <property type="entry name" value="Metallo-depent_PP-like"/>
</dbReference>
<keyword evidence="1" id="KW-0812">Transmembrane</keyword>
<dbReference type="PANTHER" id="PTHR43606">
    <property type="entry name" value="PHOSPHATASE, PUTATIVE (AFU_ORTHOLOGUE AFUA_6G08710)-RELATED"/>
    <property type="match status" value="1"/>
</dbReference>
<dbReference type="OrthoDB" id="2100241at2759"/>
<name>A0A3N4LLD6_9PEZI</name>
<dbReference type="AlphaFoldDB" id="A0A3N4LLD6"/>
<organism evidence="3 4">
    <name type="scientific">Terfezia boudieri ATCC MYA-4762</name>
    <dbReference type="NCBI Taxonomy" id="1051890"/>
    <lineage>
        <taxon>Eukaryota</taxon>
        <taxon>Fungi</taxon>
        <taxon>Dikarya</taxon>
        <taxon>Ascomycota</taxon>
        <taxon>Pezizomycotina</taxon>
        <taxon>Pezizomycetes</taxon>
        <taxon>Pezizales</taxon>
        <taxon>Pezizaceae</taxon>
        <taxon>Terfezia</taxon>
    </lineage>
</organism>
<dbReference type="STRING" id="1051890.A0A3N4LLD6"/>
<dbReference type="InterPro" id="IPR038607">
    <property type="entry name" value="PhoD-like_sf"/>
</dbReference>
<dbReference type="Proteomes" id="UP000267821">
    <property type="component" value="Unassembled WGS sequence"/>
</dbReference>
<feature type="transmembrane region" description="Helical" evidence="1">
    <location>
        <begin position="39"/>
        <end position="55"/>
    </location>
</feature>
<proteinExistence type="predicted"/>
<dbReference type="CDD" id="cd07389">
    <property type="entry name" value="MPP_PhoD"/>
    <property type="match status" value="1"/>
</dbReference>
<keyword evidence="4" id="KW-1185">Reference proteome</keyword>
<gene>
    <name evidence="3" type="ORF">L211DRAFT_838170</name>
</gene>
<accession>A0A3N4LLD6</accession>
<dbReference type="SUPFAM" id="SSF56300">
    <property type="entry name" value="Metallo-dependent phosphatases"/>
    <property type="match status" value="1"/>
</dbReference>
<evidence type="ECO:0000313" key="3">
    <source>
        <dbReference type="EMBL" id="RPB23737.1"/>
    </source>
</evidence>
<keyword evidence="1" id="KW-0472">Membrane</keyword>
<dbReference type="Gene3D" id="3.60.21.70">
    <property type="entry name" value="PhoD-like phosphatase"/>
    <property type="match status" value="1"/>
</dbReference>
<dbReference type="InterPro" id="IPR052900">
    <property type="entry name" value="Phospholipid_Metab_Enz"/>
</dbReference>
<dbReference type="EMBL" id="ML121544">
    <property type="protein sequence ID" value="RPB23737.1"/>
    <property type="molecule type" value="Genomic_DNA"/>
</dbReference>
<dbReference type="InParanoid" id="A0A3N4LLD6"/>
<dbReference type="PANTHER" id="PTHR43606:SF2">
    <property type="entry name" value="ALKALINE PHOSPHATASE FAMILY PROTEIN (AFU_ORTHOLOGUE AFUA_5G03860)"/>
    <property type="match status" value="1"/>
</dbReference>
<reference evidence="3 4" key="1">
    <citation type="journal article" date="2018" name="Nat. Ecol. Evol.">
        <title>Pezizomycetes genomes reveal the molecular basis of ectomycorrhizal truffle lifestyle.</title>
        <authorList>
            <person name="Murat C."/>
            <person name="Payen T."/>
            <person name="Noel B."/>
            <person name="Kuo A."/>
            <person name="Morin E."/>
            <person name="Chen J."/>
            <person name="Kohler A."/>
            <person name="Krizsan K."/>
            <person name="Balestrini R."/>
            <person name="Da Silva C."/>
            <person name="Montanini B."/>
            <person name="Hainaut M."/>
            <person name="Levati E."/>
            <person name="Barry K.W."/>
            <person name="Belfiori B."/>
            <person name="Cichocki N."/>
            <person name="Clum A."/>
            <person name="Dockter R.B."/>
            <person name="Fauchery L."/>
            <person name="Guy J."/>
            <person name="Iotti M."/>
            <person name="Le Tacon F."/>
            <person name="Lindquist E.A."/>
            <person name="Lipzen A."/>
            <person name="Malagnac F."/>
            <person name="Mello A."/>
            <person name="Molinier V."/>
            <person name="Miyauchi S."/>
            <person name="Poulain J."/>
            <person name="Riccioni C."/>
            <person name="Rubini A."/>
            <person name="Sitrit Y."/>
            <person name="Splivallo R."/>
            <person name="Traeger S."/>
            <person name="Wang M."/>
            <person name="Zifcakova L."/>
            <person name="Wipf D."/>
            <person name="Zambonelli A."/>
            <person name="Paolocci F."/>
            <person name="Nowrousian M."/>
            <person name="Ottonello S."/>
            <person name="Baldrian P."/>
            <person name="Spatafora J.W."/>
            <person name="Henrissat B."/>
            <person name="Nagy L.G."/>
            <person name="Aury J.M."/>
            <person name="Wincker P."/>
            <person name="Grigoriev I.V."/>
            <person name="Bonfante P."/>
            <person name="Martin F.M."/>
        </authorList>
    </citation>
    <scope>NUCLEOTIDE SEQUENCE [LARGE SCALE GENOMIC DNA]</scope>
    <source>
        <strain evidence="3 4">ATCC MYA-4762</strain>
    </source>
</reference>
<evidence type="ECO:0000259" key="2">
    <source>
        <dbReference type="Pfam" id="PF09423"/>
    </source>
</evidence>
<evidence type="ECO:0000256" key="1">
    <source>
        <dbReference type="SAM" id="Phobius"/>
    </source>
</evidence>
<feature type="domain" description="PhoD-like phosphatase metallophosphatase" evidence="2">
    <location>
        <begin position="296"/>
        <end position="585"/>
    </location>
</feature>